<dbReference type="NCBIfam" id="NF004014">
    <property type="entry name" value="PRK05477.1-4"/>
    <property type="match status" value="1"/>
</dbReference>
<evidence type="ECO:0000256" key="4">
    <source>
        <dbReference type="ARBA" id="ARBA00022598"/>
    </source>
</evidence>
<comment type="catalytic activity">
    <reaction evidence="9 11">
        <text>L-aspartyl-tRNA(Asn) + L-glutamine + ATP + H2O = L-asparaginyl-tRNA(Asn) + L-glutamate + ADP + phosphate + 2 H(+)</text>
        <dbReference type="Rhea" id="RHEA:14513"/>
        <dbReference type="Rhea" id="RHEA-COMP:9674"/>
        <dbReference type="Rhea" id="RHEA-COMP:9677"/>
        <dbReference type="ChEBI" id="CHEBI:15377"/>
        <dbReference type="ChEBI" id="CHEBI:15378"/>
        <dbReference type="ChEBI" id="CHEBI:29985"/>
        <dbReference type="ChEBI" id="CHEBI:30616"/>
        <dbReference type="ChEBI" id="CHEBI:43474"/>
        <dbReference type="ChEBI" id="CHEBI:58359"/>
        <dbReference type="ChEBI" id="CHEBI:78515"/>
        <dbReference type="ChEBI" id="CHEBI:78516"/>
        <dbReference type="ChEBI" id="CHEBI:456216"/>
    </reaction>
</comment>
<dbReference type="GO" id="GO:0006412">
    <property type="term" value="P:translation"/>
    <property type="evidence" value="ECO:0007669"/>
    <property type="project" value="UniProtKB-UniRule"/>
</dbReference>
<dbReference type="GO" id="GO:0005524">
    <property type="term" value="F:ATP binding"/>
    <property type="evidence" value="ECO:0007669"/>
    <property type="project" value="UniProtKB-KW"/>
</dbReference>
<dbReference type="SUPFAM" id="SSF89095">
    <property type="entry name" value="GatB/YqeY motif"/>
    <property type="match status" value="1"/>
</dbReference>
<proteinExistence type="inferred from homology"/>
<comment type="subunit">
    <text evidence="2 11">Heterotrimer of A, B and C subunits.</text>
</comment>
<protein>
    <recommendedName>
        <fullName evidence="3 11">Aspartyl/glutamyl-tRNA(Asn/Gln) amidotransferase subunit B</fullName>
        <shortName evidence="11">Asp/Glu-ADT subunit B</shortName>
        <ecNumber evidence="11">6.3.5.-</ecNumber>
    </recommendedName>
</protein>
<dbReference type="InterPro" id="IPR004413">
    <property type="entry name" value="GatB"/>
</dbReference>
<gene>
    <name evidence="11" type="primary">gatB</name>
    <name evidence="13" type="ORF">BC781_102965</name>
</gene>
<evidence type="ECO:0000256" key="11">
    <source>
        <dbReference type="HAMAP-Rule" id="MF_00121"/>
    </source>
</evidence>
<dbReference type="InterPro" id="IPR017959">
    <property type="entry name" value="Asn/Gln-tRNA_amidoTrfase_suB/E"/>
</dbReference>
<dbReference type="PANTHER" id="PTHR11659">
    <property type="entry name" value="GLUTAMYL-TRNA GLN AMIDOTRANSFERASE SUBUNIT B MITOCHONDRIAL AND PROKARYOTIC PET112-RELATED"/>
    <property type="match status" value="1"/>
</dbReference>
<dbReference type="AlphaFoldDB" id="A0A315ZF85"/>
<dbReference type="SUPFAM" id="SSF55931">
    <property type="entry name" value="Glutamine synthetase/guanido kinase"/>
    <property type="match status" value="1"/>
</dbReference>
<comment type="similarity">
    <text evidence="1 11">Belongs to the GatB/GatE family. GatB subfamily.</text>
</comment>
<evidence type="ECO:0000256" key="2">
    <source>
        <dbReference type="ARBA" id="ARBA00011123"/>
    </source>
</evidence>
<evidence type="ECO:0000256" key="1">
    <source>
        <dbReference type="ARBA" id="ARBA00005306"/>
    </source>
</evidence>
<dbReference type="SMART" id="SM00845">
    <property type="entry name" value="GatB_Yqey"/>
    <property type="match status" value="1"/>
</dbReference>
<comment type="catalytic activity">
    <reaction evidence="10 11">
        <text>L-glutamyl-tRNA(Gln) + L-glutamine + ATP + H2O = L-glutaminyl-tRNA(Gln) + L-glutamate + ADP + phosphate + H(+)</text>
        <dbReference type="Rhea" id="RHEA:17521"/>
        <dbReference type="Rhea" id="RHEA-COMP:9681"/>
        <dbReference type="Rhea" id="RHEA-COMP:9684"/>
        <dbReference type="ChEBI" id="CHEBI:15377"/>
        <dbReference type="ChEBI" id="CHEBI:15378"/>
        <dbReference type="ChEBI" id="CHEBI:29985"/>
        <dbReference type="ChEBI" id="CHEBI:30616"/>
        <dbReference type="ChEBI" id="CHEBI:43474"/>
        <dbReference type="ChEBI" id="CHEBI:58359"/>
        <dbReference type="ChEBI" id="CHEBI:78520"/>
        <dbReference type="ChEBI" id="CHEBI:78521"/>
        <dbReference type="ChEBI" id="CHEBI:456216"/>
    </reaction>
</comment>
<dbReference type="PANTHER" id="PTHR11659:SF0">
    <property type="entry name" value="GLUTAMYL-TRNA(GLN) AMIDOTRANSFERASE SUBUNIT B, MITOCHONDRIAL"/>
    <property type="match status" value="1"/>
</dbReference>
<evidence type="ECO:0000256" key="9">
    <source>
        <dbReference type="ARBA" id="ARBA00047380"/>
    </source>
</evidence>
<dbReference type="InterPro" id="IPR023168">
    <property type="entry name" value="GatB_Yqey_C_2"/>
</dbReference>
<dbReference type="InterPro" id="IPR018027">
    <property type="entry name" value="Asn/Gln_amidotransferase"/>
</dbReference>
<evidence type="ECO:0000256" key="5">
    <source>
        <dbReference type="ARBA" id="ARBA00022741"/>
    </source>
</evidence>
<evidence type="ECO:0000256" key="7">
    <source>
        <dbReference type="ARBA" id="ARBA00022917"/>
    </source>
</evidence>
<dbReference type="GO" id="GO:0050567">
    <property type="term" value="F:glutaminyl-tRNA synthase (glutamine-hydrolyzing) activity"/>
    <property type="evidence" value="ECO:0007669"/>
    <property type="project" value="UniProtKB-UniRule"/>
</dbReference>
<dbReference type="Pfam" id="PF02637">
    <property type="entry name" value="GatB_Yqey"/>
    <property type="match status" value="1"/>
</dbReference>
<evidence type="ECO:0000256" key="10">
    <source>
        <dbReference type="ARBA" id="ARBA00047913"/>
    </source>
</evidence>
<keyword evidence="7 11" id="KW-0648">Protein biosynthesis</keyword>
<feature type="domain" description="Asn/Gln amidotransferase" evidence="12">
    <location>
        <begin position="340"/>
        <end position="485"/>
    </location>
</feature>
<dbReference type="InterPro" id="IPR014746">
    <property type="entry name" value="Gln_synth/guanido_kin_cat_dom"/>
</dbReference>
<dbReference type="Gene3D" id="1.10.10.410">
    <property type="match status" value="1"/>
</dbReference>
<dbReference type="PROSITE" id="PS01234">
    <property type="entry name" value="GATB"/>
    <property type="match status" value="1"/>
</dbReference>
<organism evidence="13 14">
    <name type="scientific">Sediminitomix flava</name>
    <dbReference type="NCBI Taxonomy" id="379075"/>
    <lineage>
        <taxon>Bacteria</taxon>
        <taxon>Pseudomonadati</taxon>
        <taxon>Bacteroidota</taxon>
        <taxon>Cytophagia</taxon>
        <taxon>Cytophagales</taxon>
        <taxon>Flammeovirgaceae</taxon>
        <taxon>Sediminitomix</taxon>
    </lineage>
</organism>
<name>A0A315ZF85_SEDFL</name>
<keyword evidence="13" id="KW-0808">Transferase</keyword>
<keyword evidence="4 11" id="KW-0436">Ligase</keyword>
<sequence length="487" mass="54288">MSMDKSIINKYELVVGLEVHAQLNTASKIFAGDANEFGKSPNTNISVITLGHPGTLPKLNKSAAEKAIKMGLACHSRISEYNIFDRKNYFYPDLPKGFQTTQDKTPICIGGYLDVITKSGKKSRVKLNRIHMEDDAGKSSHLENEPETAVDLNRAGTALIEIVTEPEIHDAEEANAFLTEVRKIVRYLDISDGNMEEGSLRCDANISVRLKGETKLGKKCEVKNMNSMRNVQRAIEHEFIRQIELIEKGIDFNSETRNFDADTGTTSSLRNKETLNDYRYFPEPDLPPFIVTEEKVAEIKASMPSLPYELVEKFTKEYGLPEYDAIVLTDNREIATYAEELFTKTSNVKSASNWLMGPIKSYLNKSDLSIDKLGLEPAKVAELIQLVDDGKVSTSVAQQELFPAFIKKPDSSAEALAQEMNLIQESGDDFIKPIIDEVLAKFPDKVKAYKKGKKGLIGMFMGEVMKLSGGKVEPKKAKQLVQEALEA</sequence>
<dbReference type="EC" id="6.3.5.-" evidence="11"/>
<dbReference type="Proteomes" id="UP000245535">
    <property type="component" value="Unassembled WGS sequence"/>
</dbReference>
<dbReference type="NCBIfam" id="NF004012">
    <property type="entry name" value="PRK05477.1-2"/>
    <property type="match status" value="1"/>
</dbReference>
<dbReference type="GO" id="GO:0050566">
    <property type="term" value="F:asparaginyl-tRNA synthase (glutamine-hydrolyzing) activity"/>
    <property type="evidence" value="ECO:0007669"/>
    <property type="project" value="RHEA"/>
</dbReference>
<accession>A0A315ZF85</accession>
<reference evidence="13 14" key="1">
    <citation type="submission" date="2018-03" db="EMBL/GenBank/DDBJ databases">
        <title>Genomic Encyclopedia of Archaeal and Bacterial Type Strains, Phase II (KMG-II): from individual species to whole genera.</title>
        <authorList>
            <person name="Goeker M."/>
        </authorList>
    </citation>
    <scope>NUCLEOTIDE SEQUENCE [LARGE SCALE GENOMIC DNA]</scope>
    <source>
        <strain evidence="13 14">DSM 28229</strain>
    </source>
</reference>
<evidence type="ECO:0000259" key="12">
    <source>
        <dbReference type="SMART" id="SM00845"/>
    </source>
</evidence>
<comment type="caution">
    <text evidence="13">The sequence shown here is derived from an EMBL/GenBank/DDBJ whole genome shotgun (WGS) entry which is preliminary data.</text>
</comment>
<dbReference type="InterPro" id="IPR003789">
    <property type="entry name" value="Asn/Gln_tRNA_amidoTrase-B-like"/>
</dbReference>
<dbReference type="InterPro" id="IPR017958">
    <property type="entry name" value="Gln-tRNA_amidoTrfase_suB_CS"/>
</dbReference>
<dbReference type="Pfam" id="PF02934">
    <property type="entry name" value="GatB_N"/>
    <property type="match status" value="1"/>
</dbReference>
<dbReference type="EMBL" id="QGDO01000002">
    <property type="protein sequence ID" value="PWJ43404.1"/>
    <property type="molecule type" value="Genomic_DNA"/>
</dbReference>
<comment type="function">
    <text evidence="8 11">Allows the formation of correctly charged Asn-tRNA(Asn) or Gln-tRNA(Gln) through the transamidation of misacylated Asp-tRNA(Asn) or Glu-tRNA(Gln) in organisms which lack either or both of asparaginyl-tRNA or glutaminyl-tRNA synthetases. The reaction takes place in the presence of glutamine and ATP through an activated phospho-Asp-tRNA(Asn) or phospho-Glu-tRNA(Gln).</text>
</comment>
<evidence type="ECO:0000256" key="3">
    <source>
        <dbReference type="ARBA" id="ARBA00016923"/>
    </source>
</evidence>
<dbReference type="GO" id="GO:0070681">
    <property type="term" value="P:glutaminyl-tRNAGln biosynthesis via transamidation"/>
    <property type="evidence" value="ECO:0007669"/>
    <property type="project" value="TreeGrafter"/>
</dbReference>
<keyword evidence="5 11" id="KW-0547">Nucleotide-binding</keyword>
<evidence type="ECO:0000256" key="6">
    <source>
        <dbReference type="ARBA" id="ARBA00022840"/>
    </source>
</evidence>
<dbReference type="InterPro" id="IPR006075">
    <property type="entry name" value="Asn/Gln-tRNA_Trfase_suB/E_cat"/>
</dbReference>
<evidence type="ECO:0000313" key="13">
    <source>
        <dbReference type="EMBL" id="PWJ43404.1"/>
    </source>
</evidence>
<evidence type="ECO:0000256" key="8">
    <source>
        <dbReference type="ARBA" id="ARBA00024799"/>
    </source>
</evidence>
<keyword evidence="14" id="KW-1185">Reference proteome</keyword>
<dbReference type="HAMAP" id="MF_00121">
    <property type="entry name" value="GatB"/>
    <property type="match status" value="1"/>
</dbReference>
<dbReference type="GO" id="GO:0016740">
    <property type="term" value="F:transferase activity"/>
    <property type="evidence" value="ECO:0007669"/>
    <property type="project" value="UniProtKB-KW"/>
</dbReference>
<evidence type="ECO:0000313" key="14">
    <source>
        <dbReference type="Proteomes" id="UP000245535"/>
    </source>
</evidence>
<dbReference type="NCBIfam" id="TIGR00133">
    <property type="entry name" value="gatB"/>
    <property type="match status" value="1"/>
</dbReference>
<keyword evidence="6 11" id="KW-0067">ATP-binding</keyword>